<dbReference type="SUPFAM" id="SSF47220">
    <property type="entry name" value="alpha-catenin/vinculin-like"/>
    <property type="match status" value="3"/>
</dbReference>
<dbReference type="InterPro" id="IPR030045">
    <property type="entry name" value="CTNNAL1"/>
</dbReference>
<keyword evidence="2" id="KW-0963">Cytoplasm</keyword>
<comment type="caution">
    <text evidence="4">The sequence shown here is derived from an EMBL/GenBank/DDBJ whole genome shotgun (WGS) entry which is preliminary data.</text>
</comment>
<evidence type="ECO:0000313" key="4">
    <source>
        <dbReference type="EMBL" id="KAL3317661.1"/>
    </source>
</evidence>
<keyword evidence="5" id="KW-1185">Reference proteome</keyword>
<evidence type="ECO:0000256" key="1">
    <source>
        <dbReference type="ARBA" id="ARBA00004496"/>
    </source>
</evidence>
<organism evidence="4 5">
    <name type="scientific">Cichlidogyrus casuarinus</name>
    <dbReference type="NCBI Taxonomy" id="1844966"/>
    <lineage>
        <taxon>Eukaryota</taxon>
        <taxon>Metazoa</taxon>
        <taxon>Spiralia</taxon>
        <taxon>Lophotrochozoa</taxon>
        <taxon>Platyhelminthes</taxon>
        <taxon>Monogenea</taxon>
        <taxon>Monopisthocotylea</taxon>
        <taxon>Dactylogyridea</taxon>
        <taxon>Ancyrocephalidae</taxon>
        <taxon>Cichlidogyrus</taxon>
    </lineage>
</organism>
<feature type="region of interest" description="Disordered" evidence="3">
    <location>
        <begin position="537"/>
        <end position="594"/>
    </location>
</feature>
<dbReference type="PANTHER" id="PTHR46342:SF1">
    <property type="entry name" value="ALPHA-CATULIN"/>
    <property type="match status" value="1"/>
</dbReference>
<dbReference type="AlphaFoldDB" id="A0ABD2QH08"/>
<comment type="subcellular location">
    <subcellularLocation>
        <location evidence="1">Cytoplasm</location>
    </subcellularLocation>
</comment>
<protein>
    <submittedName>
        <fullName evidence="4">Alpha-catulin</fullName>
    </submittedName>
</protein>
<reference evidence="4 5" key="1">
    <citation type="submission" date="2024-11" db="EMBL/GenBank/DDBJ databases">
        <title>Adaptive evolution of stress response genes in parasites aligns with host niche diversity.</title>
        <authorList>
            <person name="Hahn C."/>
            <person name="Resl P."/>
        </authorList>
    </citation>
    <scope>NUCLEOTIDE SEQUENCE [LARGE SCALE GENOMIC DNA]</scope>
    <source>
        <strain evidence="4">EGGRZ-B1_66</strain>
        <tissue evidence="4">Body</tissue>
    </source>
</reference>
<dbReference type="InterPro" id="IPR036723">
    <property type="entry name" value="Alpha-catenin/vinculin-like_sf"/>
</dbReference>
<sequence length="744" mass="83012">MSNEISHLVAVCERTRISESTVRSLRVVCEHIKTTVDTFSQAAEKAVSEFPELHGEMGRACTEAKLAGRQLSRNADQYCRQCIELSGGSMTSSGAIRDSSCDTITERLRASGEILKSSNDDHCASTNESRSKLIKIARRLLFAVVYTLLVADKIIAKRLQLVKVKILTCVQQMQWENQFPGFLKAFSDFGATIVEFGKLSGDRQKLCLRDPDVSNTWRLRALLLDHLKEYLDKVIDLSSTVIPESWFTKRVAISELSNSDQIGCDANPDGDLSKACDDLLDSCHANDYNSGKLKMLIENLKHESERACETINRRLTQSRSPSREGDQMLDSSARHLQLLDRNLEMALIDAITKLDQEIYSFIYDKASSHLMSLDNEVGISAGNSLYPHLRLLESLKPCPSPSDNGKEAMKDVLQYEYGEEFEEASADFRQYSNSINEVCVLLGQIAGSKELSDICFLVAAYVRSLQELIQITGKIQQTIPASRHTKDLSIGFRDVWALLMTDAAALLVDIDLFRETGEIHSATDKVADDDRSAVKTQIFNNPHASRGSSLRRLLSSRRSRDLSNGAANPTNGSNNALSQKKTPEPQSNSGLFGTGPYLVTCLTQERGPESGRNSAQSNPTYDYRRSTLIDPWTEIAQRAGGPYLKSNEFSRVTGENYYGNNGSMPRTRPLASSFDSIQTNQAYLNQIRAPPREFQNPPRVPLRRQNSAASEFSALGQRKQNLPPQSDKIRHLEQNLNIINSEFR</sequence>
<dbReference type="Gene3D" id="1.20.120.810">
    <property type="entry name" value="Vinculin, Vh2 four-helix bundle"/>
    <property type="match status" value="2"/>
</dbReference>
<proteinExistence type="predicted"/>
<dbReference type="PANTHER" id="PTHR46342">
    <property type="entry name" value="ALPHA-CATULIN"/>
    <property type="match status" value="1"/>
</dbReference>
<evidence type="ECO:0000256" key="3">
    <source>
        <dbReference type="SAM" id="MobiDB-lite"/>
    </source>
</evidence>
<dbReference type="Proteomes" id="UP001626550">
    <property type="component" value="Unassembled WGS sequence"/>
</dbReference>
<accession>A0ABD2QH08</accession>
<dbReference type="EMBL" id="JBJKFK010000349">
    <property type="protein sequence ID" value="KAL3317661.1"/>
    <property type="molecule type" value="Genomic_DNA"/>
</dbReference>
<feature type="compositionally biased region" description="Polar residues" evidence="3">
    <location>
        <begin position="565"/>
        <end position="591"/>
    </location>
</feature>
<evidence type="ECO:0000256" key="2">
    <source>
        <dbReference type="ARBA" id="ARBA00022490"/>
    </source>
</evidence>
<name>A0ABD2QH08_9PLAT</name>
<gene>
    <name evidence="4" type="primary">CTNNAL1</name>
    <name evidence="4" type="ORF">Ciccas_003682</name>
</gene>
<dbReference type="GO" id="GO:0005737">
    <property type="term" value="C:cytoplasm"/>
    <property type="evidence" value="ECO:0007669"/>
    <property type="project" value="UniProtKB-SubCell"/>
</dbReference>
<evidence type="ECO:0000313" key="5">
    <source>
        <dbReference type="Proteomes" id="UP001626550"/>
    </source>
</evidence>